<keyword evidence="5" id="KW-0677">Repeat</keyword>
<protein>
    <recommendedName>
        <fullName evidence="12">Protein delta homolog 2</fullName>
    </recommendedName>
    <alternativeName>
        <fullName evidence="13">Epidermal growth factor-like protein 9</fullName>
    </alternativeName>
</protein>
<dbReference type="EMBL" id="JAHKSW010000003">
    <property type="protein sequence ID" value="KAG7334275.1"/>
    <property type="molecule type" value="Genomic_DNA"/>
</dbReference>
<proteinExistence type="predicted"/>
<feature type="domain" description="EGF-like" evidence="17">
    <location>
        <begin position="200"/>
        <end position="238"/>
    </location>
</feature>
<evidence type="ECO:0000256" key="8">
    <source>
        <dbReference type="ARBA" id="ARBA00023136"/>
    </source>
</evidence>
<dbReference type="PROSITE" id="PS01186">
    <property type="entry name" value="EGF_2"/>
    <property type="match status" value="5"/>
</dbReference>
<feature type="disulfide bond" evidence="14">
    <location>
        <begin position="228"/>
        <end position="237"/>
    </location>
</feature>
<evidence type="ECO:0000256" key="16">
    <source>
        <dbReference type="SAM" id="SignalP"/>
    </source>
</evidence>
<evidence type="ECO:0000256" key="3">
    <source>
        <dbReference type="ARBA" id="ARBA00022692"/>
    </source>
</evidence>
<keyword evidence="6" id="KW-0106">Calcium</keyword>
<feature type="signal peptide" evidence="16">
    <location>
        <begin position="1"/>
        <end position="16"/>
    </location>
</feature>
<dbReference type="GO" id="GO:0032991">
    <property type="term" value="C:protein-containing complex"/>
    <property type="evidence" value="ECO:0007669"/>
    <property type="project" value="TreeGrafter"/>
</dbReference>
<dbReference type="SMART" id="SM00181">
    <property type="entry name" value="EGF"/>
    <property type="match status" value="6"/>
</dbReference>
<accession>A0A9D3P746</accession>
<dbReference type="Gene3D" id="2.10.25.10">
    <property type="entry name" value="Laminin"/>
    <property type="match status" value="5"/>
</dbReference>
<dbReference type="Proteomes" id="UP000824219">
    <property type="component" value="Linkage Group LG03"/>
</dbReference>
<dbReference type="AlphaFoldDB" id="A0A9D3P746"/>
<feature type="domain" description="EGF-like" evidence="17">
    <location>
        <begin position="283"/>
        <end position="319"/>
    </location>
</feature>
<keyword evidence="7 15" id="KW-1133">Transmembrane helix</keyword>
<dbReference type="InterPro" id="IPR000742">
    <property type="entry name" value="EGF"/>
</dbReference>
<feature type="disulfide bond" evidence="14">
    <location>
        <begin position="309"/>
        <end position="318"/>
    </location>
</feature>
<comment type="caution">
    <text evidence="18">The sequence shown here is derived from an EMBL/GenBank/DDBJ whole genome shotgun (WGS) entry which is preliminary data.</text>
</comment>
<organism evidence="18 19">
    <name type="scientific">Hemibagrus wyckioides</name>
    <dbReference type="NCBI Taxonomy" id="337641"/>
    <lineage>
        <taxon>Eukaryota</taxon>
        <taxon>Metazoa</taxon>
        <taxon>Chordata</taxon>
        <taxon>Craniata</taxon>
        <taxon>Vertebrata</taxon>
        <taxon>Euteleostomi</taxon>
        <taxon>Actinopterygii</taxon>
        <taxon>Neopterygii</taxon>
        <taxon>Teleostei</taxon>
        <taxon>Ostariophysi</taxon>
        <taxon>Siluriformes</taxon>
        <taxon>Bagridae</taxon>
        <taxon>Hemibagrus</taxon>
    </lineage>
</organism>
<sequence length="524" mass="57031">MNHQFACLLILAIVRSRSPSCNVSSLLYKRPTATLKTPSPLFMLHLPPAKQPKRLYPALTESTLFRIRTKVILFASLPAPSFPRGTPDSCTFLSQPSQASLHCIMIQRVTLTLLLWGSCGWLISNCEGQDLFPATTVANCSCKLGHGKCAEDGDCRCDPGWGGPFCQDCVRMPGCVHGSCHQPWQCTCMDGWTGRFCDKDIHVCENEMPCQNGATCFLNDAGEYNCLCPEGFHGKNCELKTGPCHKIKSPCKNGGLCEDLGGFAPELTCRCLVGFTGPRCETNMDDCLMRPCANGATCVDGVNRFSCLCPAGFTGRFCTVNLDDCASRPCLNGGRCIDRVTNFHCLCPAGYTGRTCEIPLPDKGLQTQAPHKDSFGWGGGGFPEISKLPHITPNKPHTYTTGNYSHGVTTSGDKGHLLKISVKEVVTQSAAAGLSEEHFLILLVLGGLTLAVVALTAGLVLRGHWQNICVCSHCRAPTSKQHSFQRCRMQQRHLAATQQDCKISFLHSADPPELEKKRLNTEVI</sequence>
<comment type="function">
    <text evidence="11">Regulates adipogenesis.</text>
</comment>
<dbReference type="GO" id="GO:0005509">
    <property type="term" value="F:calcium ion binding"/>
    <property type="evidence" value="ECO:0007669"/>
    <property type="project" value="InterPro"/>
</dbReference>
<evidence type="ECO:0000256" key="6">
    <source>
        <dbReference type="ARBA" id="ARBA00022837"/>
    </source>
</evidence>
<comment type="subcellular location">
    <subcellularLocation>
        <location evidence="1">Membrane</location>
        <topology evidence="1">Single-pass type I membrane protein</topology>
    </subcellularLocation>
</comment>
<keyword evidence="2 14" id="KW-0245">EGF-like domain</keyword>
<dbReference type="SMART" id="SM00179">
    <property type="entry name" value="EGF_CA"/>
    <property type="match status" value="4"/>
</dbReference>
<dbReference type="SUPFAM" id="SSF57196">
    <property type="entry name" value="EGF/Laminin"/>
    <property type="match status" value="4"/>
</dbReference>
<dbReference type="CDD" id="cd00054">
    <property type="entry name" value="EGF_CA"/>
    <property type="match status" value="4"/>
</dbReference>
<dbReference type="InterPro" id="IPR000152">
    <property type="entry name" value="EGF-type_Asp/Asn_hydroxyl_site"/>
</dbReference>
<feature type="chain" id="PRO_5038498779" description="Protein delta homolog 2" evidence="16">
    <location>
        <begin position="17"/>
        <end position="524"/>
    </location>
</feature>
<evidence type="ECO:0000313" key="19">
    <source>
        <dbReference type="Proteomes" id="UP000824219"/>
    </source>
</evidence>
<keyword evidence="4 16" id="KW-0732">Signal</keyword>
<reference evidence="18 19" key="1">
    <citation type="submission" date="2021-06" db="EMBL/GenBank/DDBJ databases">
        <title>Chromosome-level genome assembly of the red-tail catfish (Hemibagrus wyckioides).</title>
        <authorList>
            <person name="Shao F."/>
        </authorList>
    </citation>
    <scope>NUCLEOTIDE SEQUENCE [LARGE SCALE GENOMIC DNA]</scope>
    <source>
        <strain evidence="18">EC202008001</strain>
        <tissue evidence="18">Blood</tissue>
    </source>
</reference>
<keyword evidence="9 14" id="KW-1015">Disulfide bond</keyword>
<feature type="transmembrane region" description="Helical" evidence="15">
    <location>
        <begin position="439"/>
        <end position="461"/>
    </location>
</feature>
<dbReference type="FunFam" id="2.10.25.10:FF:000018">
    <property type="entry name" value="Delta-like 1"/>
    <property type="match status" value="1"/>
</dbReference>
<dbReference type="GO" id="GO:0045746">
    <property type="term" value="P:negative regulation of Notch signaling pathway"/>
    <property type="evidence" value="ECO:0007669"/>
    <property type="project" value="UniProtKB-ARBA"/>
</dbReference>
<evidence type="ECO:0000256" key="14">
    <source>
        <dbReference type="PROSITE-ProRule" id="PRU00076"/>
    </source>
</evidence>
<evidence type="ECO:0000256" key="10">
    <source>
        <dbReference type="ARBA" id="ARBA00023180"/>
    </source>
</evidence>
<dbReference type="PROSITE" id="PS01187">
    <property type="entry name" value="EGF_CA"/>
    <property type="match status" value="1"/>
</dbReference>
<evidence type="ECO:0000256" key="7">
    <source>
        <dbReference type="ARBA" id="ARBA00022989"/>
    </source>
</evidence>
<dbReference type="GO" id="GO:0007157">
    <property type="term" value="P:heterophilic cell-cell adhesion via plasma membrane cell adhesion molecules"/>
    <property type="evidence" value="ECO:0007669"/>
    <property type="project" value="TreeGrafter"/>
</dbReference>
<dbReference type="GO" id="GO:0045197">
    <property type="term" value="P:establishment or maintenance of epithelial cell apical/basal polarity"/>
    <property type="evidence" value="ECO:0007669"/>
    <property type="project" value="TreeGrafter"/>
</dbReference>
<dbReference type="InterPro" id="IPR051022">
    <property type="entry name" value="Notch_Cell-Fate_Det"/>
</dbReference>
<dbReference type="PROSITE" id="PS00022">
    <property type="entry name" value="EGF_1"/>
    <property type="match status" value="6"/>
</dbReference>
<dbReference type="FunFam" id="2.10.25.10:FF:000118">
    <property type="entry name" value="protein delta homolog 2"/>
    <property type="match status" value="2"/>
</dbReference>
<evidence type="ECO:0000256" key="5">
    <source>
        <dbReference type="ARBA" id="ARBA00022737"/>
    </source>
</evidence>
<feature type="disulfide bond" evidence="14">
    <location>
        <begin position="271"/>
        <end position="280"/>
    </location>
</feature>
<dbReference type="InterPro" id="IPR018097">
    <property type="entry name" value="EGF_Ca-bd_CS"/>
</dbReference>
<dbReference type="InterPro" id="IPR001881">
    <property type="entry name" value="EGF-like_Ca-bd_dom"/>
</dbReference>
<evidence type="ECO:0000256" key="15">
    <source>
        <dbReference type="SAM" id="Phobius"/>
    </source>
</evidence>
<dbReference type="FunFam" id="2.10.25.10:FF:000334">
    <property type="entry name" value="protein delta homolog 2 isoform X1"/>
    <property type="match status" value="1"/>
</dbReference>
<dbReference type="Pfam" id="PF00008">
    <property type="entry name" value="EGF"/>
    <property type="match status" value="4"/>
</dbReference>
<keyword evidence="8 15" id="KW-0472">Membrane</keyword>
<name>A0A9D3P746_9TELE</name>
<dbReference type="PANTHER" id="PTHR24049">
    <property type="entry name" value="CRUMBS FAMILY MEMBER"/>
    <property type="match status" value="1"/>
</dbReference>
<evidence type="ECO:0000256" key="13">
    <source>
        <dbReference type="ARBA" id="ARBA00078815"/>
    </source>
</evidence>
<dbReference type="PANTHER" id="PTHR24049:SF38">
    <property type="entry name" value="DELTA-LIKE PROTEIN"/>
    <property type="match status" value="1"/>
</dbReference>
<dbReference type="FunFam" id="2.10.25.10:FF:000263">
    <property type="entry name" value="Protein delta homolog 2"/>
    <property type="match status" value="1"/>
</dbReference>
<evidence type="ECO:0000256" key="11">
    <source>
        <dbReference type="ARBA" id="ARBA00060273"/>
    </source>
</evidence>
<evidence type="ECO:0000256" key="12">
    <source>
        <dbReference type="ARBA" id="ARBA00072388"/>
    </source>
</evidence>
<dbReference type="PROSITE" id="PS50026">
    <property type="entry name" value="EGF_3"/>
    <property type="match status" value="4"/>
</dbReference>
<evidence type="ECO:0000256" key="4">
    <source>
        <dbReference type="ARBA" id="ARBA00022729"/>
    </source>
</evidence>
<gene>
    <name evidence="18" type="ORF">KOW79_002682</name>
</gene>
<evidence type="ECO:0000256" key="1">
    <source>
        <dbReference type="ARBA" id="ARBA00004479"/>
    </source>
</evidence>
<dbReference type="Pfam" id="PF21700">
    <property type="entry name" value="EGF_DL_JAG"/>
    <property type="match status" value="1"/>
</dbReference>
<feature type="domain" description="EGF-like" evidence="17">
    <location>
        <begin position="321"/>
        <end position="357"/>
    </location>
</feature>
<comment type="caution">
    <text evidence="14">Lacks conserved residue(s) required for the propagation of feature annotation.</text>
</comment>
<evidence type="ECO:0000256" key="9">
    <source>
        <dbReference type="ARBA" id="ARBA00023157"/>
    </source>
</evidence>
<keyword evidence="10" id="KW-0325">Glycoprotein</keyword>
<keyword evidence="19" id="KW-1185">Reference proteome</keyword>
<dbReference type="PROSITE" id="PS00010">
    <property type="entry name" value="ASX_HYDROXYL"/>
    <property type="match status" value="2"/>
</dbReference>
<evidence type="ECO:0000313" key="18">
    <source>
        <dbReference type="EMBL" id="KAG7334275.1"/>
    </source>
</evidence>
<evidence type="ECO:0000259" key="17">
    <source>
        <dbReference type="PROSITE" id="PS50026"/>
    </source>
</evidence>
<feature type="disulfide bond" evidence="14">
    <location>
        <begin position="347"/>
        <end position="356"/>
    </location>
</feature>
<dbReference type="GO" id="GO:0005886">
    <property type="term" value="C:plasma membrane"/>
    <property type="evidence" value="ECO:0007669"/>
    <property type="project" value="TreeGrafter"/>
</dbReference>
<dbReference type="PRINTS" id="PR00010">
    <property type="entry name" value="EGFBLOOD"/>
</dbReference>
<feature type="domain" description="EGF-like" evidence="17">
    <location>
        <begin position="240"/>
        <end position="281"/>
    </location>
</feature>
<dbReference type="OrthoDB" id="430340at2759"/>
<keyword evidence="3 15" id="KW-0812">Transmembrane</keyword>
<evidence type="ECO:0000256" key="2">
    <source>
        <dbReference type="ARBA" id="ARBA00022536"/>
    </source>
</evidence>